<gene>
    <name evidence="4" type="primary">ctpF</name>
    <name evidence="4" type="ORF">GCM10007276_08080</name>
</gene>
<evidence type="ECO:0000256" key="2">
    <source>
        <dbReference type="ARBA" id="ARBA00022840"/>
    </source>
</evidence>
<keyword evidence="2" id="KW-0067">ATP-binding</keyword>
<dbReference type="PANTHER" id="PTHR43384">
    <property type="entry name" value="SEPTUM SITE-DETERMINING PROTEIN MIND HOMOLOG, CHLOROPLASTIC-RELATED"/>
    <property type="match status" value="1"/>
</dbReference>
<evidence type="ECO:0000256" key="1">
    <source>
        <dbReference type="ARBA" id="ARBA00022741"/>
    </source>
</evidence>
<dbReference type="InterPro" id="IPR027417">
    <property type="entry name" value="P-loop_NTPase"/>
</dbReference>
<dbReference type="GO" id="GO:0005829">
    <property type="term" value="C:cytosol"/>
    <property type="evidence" value="ECO:0007669"/>
    <property type="project" value="TreeGrafter"/>
</dbReference>
<dbReference type="Proteomes" id="UP000602745">
    <property type="component" value="Unassembled WGS sequence"/>
</dbReference>
<dbReference type="InterPro" id="IPR025669">
    <property type="entry name" value="AAA_dom"/>
</dbReference>
<dbReference type="Gene3D" id="3.40.50.300">
    <property type="entry name" value="P-loop containing nucleotide triphosphate hydrolases"/>
    <property type="match status" value="1"/>
</dbReference>
<sequence>MSQIGHGDDDNNQAAEHNVIAPLPRVSIQAFCETPAIAQLMQSAALDRRMSKAHVKVQMGGIPAAVEAYRSAPTPNVIVLESDAKREVVLEGLDKLSAFCDAGTKVVIIGKLNDVVLYRELMRRGVSEYLVGPITELELIATLSEIFRAPDSEPVGRTIAFVGAKGGSGASTVAHNVSWAIARDMALDSVIVDLDLAFGTAGLDFNQDPPQGVAEAVFTADRLDSNVVDRLLAKCTEHLSLLAAPSTLDRPYDFREDAFDPLLDILRANIPCIVLDVPHVWSSWAKRSLVIADEIVVVAEPDLANLRNAKNIFDKLKAERPNDAQPRLVLNKIGLTKRPEIKPSDFAKALDTDPIGTIGFDAQVFGTASNNGQMIAETSASHKANEGFLDIARVVTGRAEVRVQKRGIMSLAPILTKLSKKSA</sequence>
<dbReference type="PANTHER" id="PTHR43384:SF6">
    <property type="entry name" value="SEPTUM SITE-DETERMINING PROTEIN MIND HOMOLOG, CHLOROPLASTIC"/>
    <property type="match status" value="1"/>
</dbReference>
<keyword evidence="5" id="KW-1185">Reference proteome</keyword>
<dbReference type="GO" id="GO:0005524">
    <property type="term" value="F:ATP binding"/>
    <property type="evidence" value="ECO:0007669"/>
    <property type="project" value="UniProtKB-KW"/>
</dbReference>
<evidence type="ECO:0000313" key="4">
    <source>
        <dbReference type="EMBL" id="GGE33206.1"/>
    </source>
</evidence>
<reference evidence="4" key="1">
    <citation type="journal article" date="2014" name="Int. J. Syst. Evol. Microbiol.">
        <title>Complete genome sequence of Corynebacterium casei LMG S-19264T (=DSM 44701T), isolated from a smear-ripened cheese.</title>
        <authorList>
            <consortium name="US DOE Joint Genome Institute (JGI-PGF)"/>
            <person name="Walter F."/>
            <person name="Albersmeier A."/>
            <person name="Kalinowski J."/>
            <person name="Ruckert C."/>
        </authorList>
    </citation>
    <scope>NUCLEOTIDE SEQUENCE</scope>
    <source>
        <strain evidence="4">CCM 7684</strain>
    </source>
</reference>
<feature type="domain" description="AAA" evidence="3">
    <location>
        <begin position="157"/>
        <end position="314"/>
    </location>
</feature>
<dbReference type="SUPFAM" id="SSF52172">
    <property type="entry name" value="CheY-like"/>
    <property type="match status" value="1"/>
</dbReference>
<name>A0A8J2YBH0_9RHOB</name>
<comment type="caution">
    <text evidence="4">The sequence shown here is derived from an EMBL/GenBank/DDBJ whole genome shotgun (WGS) entry which is preliminary data.</text>
</comment>
<evidence type="ECO:0000313" key="5">
    <source>
        <dbReference type="Proteomes" id="UP000602745"/>
    </source>
</evidence>
<dbReference type="InterPro" id="IPR011006">
    <property type="entry name" value="CheY-like_superfamily"/>
</dbReference>
<dbReference type="SUPFAM" id="SSF52540">
    <property type="entry name" value="P-loop containing nucleoside triphosphate hydrolases"/>
    <property type="match status" value="1"/>
</dbReference>
<proteinExistence type="predicted"/>
<accession>A0A8J2YBH0</accession>
<dbReference type="GO" id="GO:0016887">
    <property type="term" value="F:ATP hydrolysis activity"/>
    <property type="evidence" value="ECO:0007669"/>
    <property type="project" value="TreeGrafter"/>
</dbReference>
<evidence type="ECO:0000259" key="3">
    <source>
        <dbReference type="Pfam" id="PF13614"/>
    </source>
</evidence>
<dbReference type="AlphaFoldDB" id="A0A8J2YBH0"/>
<dbReference type="GO" id="GO:0051782">
    <property type="term" value="P:negative regulation of cell division"/>
    <property type="evidence" value="ECO:0007669"/>
    <property type="project" value="TreeGrafter"/>
</dbReference>
<dbReference type="Pfam" id="PF13614">
    <property type="entry name" value="AAA_31"/>
    <property type="match status" value="1"/>
</dbReference>
<dbReference type="InterPro" id="IPR050625">
    <property type="entry name" value="ParA/MinD_ATPase"/>
</dbReference>
<keyword evidence="1" id="KW-0547">Nucleotide-binding</keyword>
<protein>
    <submittedName>
        <fullName evidence="4">Pilus assembly protein</fullName>
    </submittedName>
</protein>
<reference evidence="4" key="2">
    <citation type="submission" date="2020-09" db="EMBL/GenBank/DDBJ databases">
        <authorList>
            <person name="Sun Q."/>
            <person name="Sedlacek I."/>
        </authorList>
    </citation>
    <scope>NUCLEOTIDE SEQUENCE</scope>
    <source>
        <strain evidence="4">CCM 7684</strain>
    </source>
</reference>
<dbReference type="RefSeq" id="WP_188408401.1">
    <property type="nucleotide sequence ID" value="NZ_BMCP01000001.1"/>
</dbReference>
<dbReference type="Gene3D" id="3.40.50.2300">
    <property type="match status" value="1"/>
</dbReference>
<dbReference type="GO" id="GO:0009898">
    <property type="term" value="C:cytoplasmic side of plasma membrane"/>
    <property type="evidence" value="ECO:0007669"/>
    <property type="project" value="TreeGrafter"/>
</dbReference>
<organism evidence="4 5">
    <name type="scientific">Agaricicola taiwanensis</name>
    <dbReference type="NCBI Taxonomy" id="591372"/>
    <lineage>
        <taxon>Bacteria</taxon>
        <taxon>Pseudomonadati</taxon>
        <taxon>Pseudomonadota</taxon>
        <taxon>Alphaproteobacteria</taxon>
        <taxon>Rhodobacterales</taxon>
        <taxon>Paracoccaceae</taxon>
        <taxon>Agaricicola</taxon>
    </lineage>
</organism>
<dbReference type="EMBL" id="BMCP01000001">
    <property type="protein sequence ID" value="GGE33206.1"/>
    <property type="molecule type" value="Genomic_DNA"/>
</dbReference>